<accession>A0A6I3S6T2</accession>
<dbReference type="EMBL" id="WNCL01000020">
    <property type="protein sequence ID" value="MTU43503.1"/>
    <property type="molecule type" value="Genomic_DNA"/>
</dbReference>
<proteinExistence type="inferred from homology"/>
<dbReference type="InterPro" id="IPR033645">
    <property type="entry name" value="VirB9/CagX/TrbG_C"/>
</dbReference>
<dbReference type="InterPro" id="IPR010258">
    <property type="entry name" value="Conjugal_tfr_TrbG/VirB9/CagX"/>
</dbReference>
<dbReference type="AlphaFoldDB" id="A0A6I3S6T2"/>
<organism evidence="5 6">
    <name type="scientific">Parasutterella excrementihominis</name>
    <dbReference type="NCBI Taxonomy" id="487175"/>
    <lineage>
        <taxon>Bacteria</taxon>
        <taxon>Pseudomonadati</taxon>
        <taxon>Pseudomonadota</taxon>
        <taxon>Betaproteobacteria</taxon>
        <taxon>Burkholderiales</taxon>
        <taxon>Sutterellaceae</taxon>
        <taxon>Parasutterella</taxon>
    </lineage>
</organism>
<comment type="similarity">
    <text evidence="1">Belongs to the TrbG/VirB9 family.</text>
</comment>
<dbReference type="Proteomes" id="UP000462362">
    <property type="component" value="Unassembled WGS sequence"/>
</dbReference>
<dbReference type="InterPro" id="IPR038161">
    <property type="entry name" value="VirB9/CagX/TrbG_C_sf"/>
</dbReference>
<dbReference type="Gene3D" id="2.60.40.2500">
    <property type="match status" value="1"/>
</dbReference>
<evidence type="ECO:0000256" key="1">
    <source>
        <dbReference type="ARBA" id="ARBA00006135"/>
    </source>
</evidence>
<evidence type="ECO:0000256" key="2">
    <source>
        <dbReference type="ARBA" id="ARBA00022729"/>
    </source>
</evidence>
<feature type="region of interest" description="Disordered" evidence="3">
    <location>
        <begin position="140"/>
        <end position="166"/>
    </location>
</feature>
<keyword evidence="2 4" id="KW-0732">Signal</keyword>
<feature type="signal peptide" evidence="4">
    <location>
        <begin position="1"/>
        <end position="23"/>
    </location>
</feature>
<reference evidence="5 6" key="1">
    <citation type="journal article" date="2019" name="Nat. Med.">
        <title>A library of human gut bacterial isolates paired with longitudinal multiomics data enables mechanistic microbiome research.</title>
        <authorList>
            <person name="Poyet M."/>
            <person name="Groussin M."/>
            <person name="Gibbons S.M."/>
            <person name="Avila-Pacheco J."/>
            <person name="Jiang X."/>
            <person name="Kearney S.M."/>
            <person name="Perrotta A.R."/>
            <person name="Berdy B."/>
            <person name="Zhao S."/>
            <person name="Lieberman T.D."/>
            <person name="Swanson P.K."/>
            <person name="Smith M."/>
            <person name="Roesemann S."/>
            <person name="Alexander J.E."/>
            <person name="Rich S.A."/>
            <person name="Livny J."/>
            <person name="Vlamakis H."/>
            <person name="Clish C."/>
            <person name="Bullock K."/>
            <person name="Deik A."/>
            <person name="Scott J."/>
            <person name="Pierce K.A."/>
            <person name="Xavier R.J."/>
            <person name="Alm E.J."/>
        </authorList>
    </citation>
    <scope>NUCLEOTIDE SEQUENCE [LARGE SCALE GENOMIC DNA]</scope>
    <source>
        <strain evidence="5 6">BIOML-A2</strain>
    </source>
</reference>
<dbReference type="CDD" id="cd06911">
    <property type="entry name" value="VirB9_CagX_TrbG"/>
    <property type="match status" value="1"/>
</dbReference>
<dbReference type="RefSeq" id="WP_155168101.1">
    <property type="nucleotide sequence ID" value="NZ_WNCA01000016.1"/>
</dbReference>
<dbReference type="Pfam" id="PF03524">
    <property type="entry name" value="CagX"/>
    <property type="match status" value="1"/>
</dbReference>
<evidence type="ECO:0000256" key="3">
    <source>
        <dbReference type="SAM" id="MobiDB-lite"/>
    </source>
</evidence>
<gene>
    <name evidence="5" type="ORF">GMD42_07675</name>
</gene>
<evidence type="ECO:0000313" key="6">
    <source>
        <dbReference type="Proteomes" id="UP000462362"/>
    </source>
</evidence>
<feature type="compositionally biased region" description="Basic and acidic residues" evidence="3">
    <location>
        <begin position="153"/>
        <end position="166"/>
    </location>
</feature>
<evidence type="ECO:0000256" key="4">
    <source>
        <dbReference type="SAM" id="SignalP"/>
    </source>
</evidence>
<feature type="chain" id="PRO_5043467388" evidence="4">
    <location>
        <begin position="24"/>
        <end position="282"/>
    </location>
</feature>
<sequence>MRKSLCCLLLAASFLCCGLSVNALERPTASQYDARVMYTDYKPGQVYPIRAANGLITTITFSPGEKIRDFGSGYSTAWEFQARGNNFFLKPKDFDGATNLVIVTDKHTYLFDVHPGSRAKATYSLTFRYPLEEAAKAQENANKKTVDSLLNQSDKEISDKTDSENRSEVNKFYSENFGSSPLSKEIAPLEVFDNGRFTYLKFDRHTDFPAVYRVSENEEETLLNSHIKGDWLVVHGVYRELRLRAGQAVVGIYNETYSGGGAPNDSGVSVPGLKRELVKEVN</sequence>
<protein>
    <submittedName>
        <fullName evidence="5">P-type conjugative transfer protein VirB9</fullName>
    </submittedName>
</protein>
<name>A0A6I3S6T2_9BURK</name>
<evidence type="ECO:0000313" key="5">
    <source>
        <dbReference type="EMBL" id="MTU43503.1"/>
    </source>
</evidence>
<comment type="caution">
    <text evidence="5">The sequence shown here is derived from an EMBL/GenBank/DDBJ whole genome shotgun (WGS) entry which is preliminary data.</text>
</comment>